<comment type="caution">
    <text evidence="2">The sequence shown here is derived from an EMBL/GenBank/DDBJ whole genome shotgun (WGS) entry which is preliminary data.</text>
</comment>
<feature type="region of interest" description="Disordered" evidence="1">
    <location>
        <begin position="163"/>
        <end position="244"/>
    </location>
</feature>
<dbReference type="EMBL" id="CABFNS010000806">
    <property type="protein sequence ID" value="VUC29597.1"/>
    <property type="molecule type" value="Genomic_DNA"/>
</dbReference>
<gene>
    <name evidence="2" type="ORF">CLO192961_LOCUS262187</name>
</gene>
<name>A0ABY6UEG9_BIOOC</name>
<feature type="region of interest" description="Disordered" evidence="1">
    <location>
        <begin position="1"/>
        <end position="65"/>
    </location>
</feature>
<proteinExistence type="predicted"/>
<reference evidence="2 3" key="1">
    <citation type="submission" date="2019-06" db="EMBL/GenBank/DDBJ databases">
        <authorList>
            <person name="Broberg M."/>
        </authorList>
    </citation>
    <scope>NUCLEOTIDE SEQUENCE [LARGE SCALE GENOMIC DNA]</scope>
</reference>
<sequence>MPYPGYDEFDLPESYRGPRRSSQSDPRDLQYHTPRAKIPMRVLEDQTRRSGYPSHDHLSRSAGFQPSVYRNSERIDGVDVPLFEQYEYPPGSTLVEVPIDTRCNFDQKPTPYRKVAAGVAPRGRGHLVNHPHNDPGVLRGVVPVRVEEINGSEVVMELHDPLGVTYHPPGNSRGFRRAPIEPRDREGHQYDKRYDDDVANPSRVTTWPPRDEDARDLTEYESRYSRKPRKSERKLERRQREGRA</sequence>
<dbReference type="Proteomes" id="UP000766486">
    <property type="component" value="Unassembled WGS sequence"/>
</dbReference>
<organism evidence="2 3">
    <name type="scientific">Bionectria ochroleuca</name>
    <name type="common">Gliocladium roseum</name>
    <dbReference type="NCBI Taxonomy" id="29856"/>
    <lineage>
        <taxon>Eukaryota</taxon>
        <taxon>Fungi</taxon>
        <taxon>Dikarya</taxon>
        <taxon>Ascomycota</taxon>
        <taxon>Pezizomycotina</taxon>
        <taxon>Sordariomycetes</taxon>
        <taxon>Hypocreomycetidae</taxon>
        <taxon>Hypocreales</taxon>
        <taxon>Bionectriaceae</taxon>
        <taxon>Clonostachys</taxon>
    </lineage>
</organism>
<feature type="compositionally biased region" description="Basic and acidic residues" evidence="1">
    <location>
        <begin position="42"/>
        <end position="59"/>
    </location>
</feature>
<feature type="compositionally biased region" description="Basic and acidic residues" evidence="1">
    <location>
        <begin position="233"/>
        <end position="244"/>
    </location>
</feature>
<feature type="compositionally biased region" description="Basic and acidic residues" evidence="1">
    <location>
        <begin position="178"/>
        <end position="196"/>
    </location>
</feature>
<evidence type="ECO:0000313" key="3">
    <source>
        <dbReference type="Proteomes" id="UP000766486"/>
    </source>
</evidence>
<evidence type="ECO:0000256" key="1">
    <source>
        <dbReference type="SAM" id="MobiDB-lite"/>
    </source>
</evidence>
<accession>A0ABY6UEG9</accession>
<feature type="compositionally biased region" description="Basic and acidic residues" evidence="1">
    <location>
        <begin position="209"/>
        <end position="224"/>
    </location>
</feature>
<keyword evidence="3" id="KW-1185">Reference proteome</keyword>
<protein>
    <submittedName>
        <fullName evidence="2">Uncharacterized protein</fullName>
    </submittedName>
</protein>
<evidence type="ECO:0000313" key="2">
    <source>
        <dbReference type="EMBL" id="VUC29597.1"/>
    </source>
</evidence>